<evidence type="ECO:0000256" key="1">
    <source>
        <dbReference type="ARBA" id="ARBA00008078"/>
    </source>
</evidence>
<dbReference type="GO" id="GO:0000213">
    <property type="term" value="F:tRNA-intron lyase activity"/>
    <property type="evidence" value="ECO:0007669"/>
    <property type="project" value="UniProtKB-EC"/>
</dbReference>
<name>A0A250WQU2_9CHLO</name>
<dbReference type="EC" id="4.6.1.16" evidence="2"/>
<dbReference type="AlphaFoldDB" id="A0A250WQU2"/>
<feature type="compositionally biased region" description="Basic and acidic residues" evidence="4">
    <location>
        <begin position="82"/>
        <end position="91"/>
    </location>
</feature>
<dbReference type="InterPro" id="IPR006676">
    <property type="entry name" value="tRNA_splic"/>
</dbReference>
<dbReference type="CDD" id="cd22363">
    <property type="entry name" value="tRNA-intron_lyase_C"/>
    <property type="match status" value="1"/>
</dbReference>
<dbReference type="PANTHER" id="PTHR21227">
    <property type="entry name" value="TRNA-SPLICING ENDONUCLEASE SUBUNIT SEN2"/>
    <property type="match status" value="1"/>
</dbReference>
<dbReference type="SUPFAM" id="SSF53032">
    <property type="entry name" value="tRNA-intron endonuclease catalytic domain-like"/>
    <property type="match status" value="1"/>
</dbReference>
<dbReference type="InterPro" id="IPR006677">
    <property type="entry name" value="tRNA_intron_Endonuc_cat-like"/>
</dbReference>
<protein>
    <recommendedName>
        <fullName evidence="2">tRNA-intron lyase</fullName>
        <ecNumber evidence="2">4.6.1.16</ecNumber>
    </recommendedName>
</protein>
<feature type="domain" description="tRNA intron endonuclease catalytic" evidence="5">
    <location>
        <begin position="163"/>
        <end position="242"/>
    </location>
</feature>
<evidence type="ECO:0000313" key="7">
    <source>
        <dbReference type="Proteomes" id="UP000232323"/>
    </source>
</evidence>
<evidence type="ECO:0000256" key="2">
    <source>
        <dbReference type="ARBA" id="ARBA00012573"/>
    </source>
</evidence>
<evidence type="ECO:0000259" key="5">
    <source>
        <dbReference type="Pfam" id="PF01974"/>
    </source>
</evidence>
<gene>
    <name evidence="6" type="ORF">CEUSTIGMA_g660.t1</name>
</gene>
<reference evidence="6 7" key="1">
    <citation type="submission" date="2017-08" db="EMBL/GenBank/DDBJ databases">
        <title>Acidophilic green algal genome provides insights into adaptation to an acidic environment.</title>
        <authorList>
            <person name="Hirooka S."/>
            <person name="Hirose Y."/>
            <person name="Kanesaki Y."/>
            <person name="Higuchi S."/>
            <person name="Fujiwara T."/>
            <person name="Onuma R."/>
            <person name="Era A."/>
            <person name="Ohbayashi R."/>
            <person name="Uzuka A."/>
            <person name="Nozaki H."/>
            <person name="Yoshikawa H."/>
            <person name="Miyagishima S.Y."/>
        </authorList>
    </citation>
    <scope>NUCLEOTIDE SEQUENCE [LARGE SCALE GENOMIC DNA]</scope>
    <source>
        <strain evidence="6 7">NIES-2499</strain>
    </source>
</reference>
<comment type="catalytic activity">
    <reaction evidence="3">
        <text>pretRNA = a 3'-half-tRNA molecule with a 5'-OH end + a 5'-half-tRNA molecule with a 2',3'-cyclic phosphate end + an intron with a 2',3'-cyclic phosphate and a 5'-hydroxyl terminus.</text>
        <dbReference type="EC" id="4.6.1.16"/>
    </reaction>
</comment>
<comment type="similarity">
    <text evidence="1">Belongs to the tRNA-intron endonuclease family.</text>
</comment>
<dbReference type="EMBL" id="BEGY01000002">
    <property type="protein sequence ID" value="GAX73207.1"/>
    <property type="molecule type" value="Genomic_DNA"/>
</dbReference>
<feature type="compositionally biased region" description="Polar residues" evidence="4">
    <location>
        <begin position="94"/>
        <end position="108"/>
    </location>
</feature>
<accession>A0A250WQU2</accession>
<dbReference type="Gene3D" id="3.40.1350.10">
    <property type="match status" value="1"/>
</dbReference>
<evidence type="ECO:0000313" key="6">
    <source>
        <dbReference type="EMBL" id="GAX73207.1"/>
    </source>
</evidence>
<evidence type="ECO:0000256" key="4">
    <source>
        <dbReference type="SAM" id="MobiDB-lite"/>
    </source>
</evidence>
<keyword evidence="7" id="KW-1185">Reference proteome</keyword>
<organism evidence="6 7">
    <name type="scientific">Chlamydomonas eustigma</name>
    <dbReference type="NCBI Taxonomy" id="1157962"/>
    <lineage>
        <taxon>Eukaryota</taxon>
        <taxon>Viridiplantae</taxon>
        <taxon>Chlorophyta</taxon>
        <taxon>core chlorophytes</taxon>
        <taxon>Chlorophyceae</taxon>
        <taxon>CS clade</taxon>
        <taxon>Chlamydomonadales</taxon>
        <taxon>Chlamydomonadaceae</taxon>
        <taxon>Chlamydomonas</taxon>
    </lineage>
</organism>
<dbReference type="GO" id="GO:0000214">
    <property type="term" value="C:tRNA-intron endonuclease complex"/>
    <property type="evidence" value="ECO:0007669"/>
    <property type="project" value="TreeGrafter"/>
</dbReference>
<dbReference type="GO" id="GO:0005737">
    <property type="term" value="C:cytoplasm"/>
    <property type="evidence" value="ECO:0007669"/>
    <property type="project" value="TreeGrafter"/>
</dbReference>
<evidence type="ECO:0000256" key="3">
    <source>
        <dbReference type="ARBA" id="ARBA00034031"/>
    </source>
</evidence>
<dbReference type="Pfam" id="PF01974">
    <property type="entry name" value="tRNA_int_endo"/>
    <property type="match status" value="1"/>
</dbReference>
<feature type="region of interest" description="Disordered" evidence="4">
    <location>
        <begin position="82"/>
        <end position="108"/>
    </location>
</feature>
<dbReference type="InterPro" id="IPR011856">
    <property type="entry name" value="tRNA_endonuc-like_dom_sf"/>
</dbReference>
<dbReference type="GO" id="GO:0003676">
    <property type="term" value="F:nucleic acid binding"/>
    <property type="evidence" value="ECO:0007669"/>
    <property type="project" value="InterPro"/>
</dbReference>
<dbReference type="GO" id="GO:0000379">
    <property type="term" value="P:tRNA-type intron splice site recognition and cleavage"/>
    <property type="evidence" value="ECO:0007669"/>
    <property type="project" value="TreeGrafter"/>
</dbReference>
<dbReference type="PANTHER" id="PTHR21227:SF0">
    <property type="entry name" value="TRNA-SPLICING ENDONUCLEASE SUBUNIT SEN2"/>
    <property type="match status" value="1"/>
</dbReference>
<dbReference type="Proteomes" id="UP000232323">
    <property type="component" value="Unassembled WGS sequence"/>
</dbReference>
<comment type="caution">
    <text evidence="6">The sequence shown here is derived from an EMBL/GenBank/DDBJ whole genome shotgun (WGS) entry which is preliminary data.</text>
</comment>
<proteinExistence type="inferred from homology"/>
<dbReference type="OrthoDB" id="548423at2759"/>
<sequence length="281" mass="31471">MGRIYKRRLPGALSSGQMLQKLSELSLLSLLQGGNVWLAEDSAMVSLLDQCCTGQQDGGPVFAEEVEQVLSEWRRQQEEIHVSSSANHEDVASSARQTGRPSTSGSEGCTYSLTAVRLSLEEAFFLRYVLNALKIVQRAPDGTLQELGDQEVWDAFKSIRSNFVSSYAGYHHLKSKGWLPRSGLLYGVDYVLYQMHPLAVHSEFGVLIVPLAGPHKPDIRWMDVQITNRLINQVSKKLIILYLYECPESPGHGTPGCLEFFKAEERLIKRWVPTSTRFLTA</sequence>
<dbReference type="InterPro" id="IPR036167">
    <property type="entry name" value="tRNA_intron_Endo_cat-like_sf"/>
</dbReference>
<dbReference type="STRING" id="1157962.A0A250WQU2"/>